<dbReference type="PANTHER" id="PTHR34039:SF1">
    <property type="entry name" value="UPF0102 PROTEIN YRAN"/>
    <property type="match status" value="1"/>
</dbReference>
<gene>
    <name evidence="3" type="ORF">BAU07_01530</name>
</gene>
<dbReference type="Proteomes" id="UP000091926">
    <property type="component" value="Chromosome"/>
</dbReference>
<accession>A0A193G7M0</accession>
<organism evidence="3 4">
    <name type="scientific">Bordetella flabilis</name>
    <dbReference type="NCBI Taxonomy" id="463014"/>
    <lineage>
        <taxon>Bacteria</taxon>
        <taxon>Pseudomonadati</taxon>
        <taxon>Pseudomonadota</taxon>
        <taxon>Betaproteobacteria</taxon>
        <taxon>Burkholderiales</taxon>
        <taxon>Alcaligenaceae</taxon>
        <taxon>Bordetella</taxon>
    </lineage>
</organism>
<dbReference type="STRING" id="463014.BAU07_01530"/>
<protein>
    <recommendedName>
        <fullName evidence="2">UPF0102 protein BAU07_01530</fullName>
    </recommendedName>
</protein>
<dbReference type="RefSeq" id="WP_066653121.1">
    <property type="nucleotide sequence ID" value="NZ_CBCSCL010000046.1"/>
</dbReference>
<dbReference type="InterPro" id="IPR003509">
    <property type="entry name" value="UPF0102_YraN-like"/>
</dbReference>
<dbReference type="Gene3D" id="3.40.1350.10">
    <property type="match status" value="1"/>
</dbReference>
<proteinExistence type="inferred from homology"/>
<dbReference type="GO" id="GO:0003676">
    <property type="term" value="F:nucleic acid binding"/>
    <property type="evidence" value="ECO:0007669"/>
    <property type="project" value="InterPro"/>
</dbReference>
<dbReference type="NCBIfam" id="NF009150">
    <property type="entry name" value="PRK12497.1-3"/>
    <property type="match status" value="1"/>
</dbReference>
<evidence type="ECO:0000256" key="1">
    <source>
        <dbReference type="ARBA" id="ARBA00006738"/>
    </source>
</evidence>
<evidence type="ECO:0000313" key="3">
    <source>
        <dbReference type="EMBL" id="ANN75977.1"/>
    </source>
</evidence>
<sequence>MADDTPALLFELARRAQSARARARRRARRESAGDERAARVAHAAAPADALRQSAAQRRGAAYEDRALSLLVDAGLQPLACNLRCRAGEIDLALRDGDILVLVEVRARAGRRYGGAAASVDRPKQRRLARAAACLLPGLATRHWQGRLPRVRFDVVAFEADGPVWLRHAFGGIDPMR</sequence>
<dbReference type="NCBIfam" id="TIGR00252">
    <property type="entry name" value="YraN family protein"/>
    <property type="match status" value="1"/>
</dbReference>
<dbReference type="AlphaFoldDB" id="A0A193G7M0"/>
<evidence type="ECO:0000256" key="2">
    <source>
        <dbReference type="HAMAP-Rule" id="MF_00048"/>
    </source>
</evidence>
<dbReference type="KEGG" id="bfz:BAU07_01530"/>
<dbReference type="PANTHER" id="PTHR34039">
    <property type="entry name" value="UPF0102 PROTEIN YRAN"/>
    <property type="match status" value="1"/>
</dbReference>
<evidence type="ECO:0000313" key="4">
    <source>
        <dbReference type="Proteomes" id="UP000091926"/>
    </source>
</evidence>
<dbReference type="InterPro" id="IPR011335">
    <property type="entry name" value="Restrct_endonuc-II-like"/>
</dbReference>
<dbReference type="EMBL" id="CP016172">
    <property type="protein sequence ID" value="ANN75977.1"/>
    <property type="molecule type" value="Genomic_DNA"/>
</dbReference>
<dbReference type="Pfam" id="PF02021">
    <property type="entry name" value="UPF0102"/>
    <property type="match status" value="1"/>
</dbReference>
<dbReference type="InterPro" id="IPR011856">
    <property type="entry name" value="tRNA_endonuc-like_dom_sf"/>
</dbReference>
<dbReference type="SUPFAM" id="SSF52980">
    <property type="entry name" value="Restriction endonuclease-like"/>
    <property type="match status" value="1"/>
</dbReference>
<name>A0A193G7M0_9BORD</name>
<dbReference type="HAMAP" id="MF_00048">
    <property type="entry name" value="UPF0102"/>
    <property type="match status" value="1"/>
</dbReference>
<dbReference type="OrthoDB" id="9794876at2"/>
<comment type="similarity">
    <text evidence="1 2">Belongs to the UPF0102 family.</text>
</comment>
<keyword evidence="4" id="KW-1185">Reference proteome</keyword>
<reference evidence="3 4" key="1">
    <citation type="submission" date="2016-06" db="EMBL/GenBank/DDBJ databases">
        <title>Complete genome sequences of Bordetella bronchialis and Bordetella flabilis.</title>
        <authorList>
            <person name="LiPuma J.J."/>
            <person name="Spilker T."/>
        </authorList>
    </citation>
    <scope>NUCLEOTIDE SEQUENCE [LARGE SCALE GENOMIC DNA]</scope>
    <source>
        <strain evidence="3 4">AU10664</strain>
    </source>
</reference>